<reference evidence="1 2" key="1">
    <citation type="submission" date="2016-07" db="EMBL/GenBank/DDBJ databases">
        <title>Draft Genome Sequence of Methylophaga muralis Bur 1.</title>
        <authorList>
            <person name="Vasilenko O.V."/>
            <person name="Doronina N.V."/>
            <person name="Shmareva M.N."/>
            <person name="Tarlachkov S.V."/>
            <person name="Mustakhimov I."/>
            <person name="Trotsenko Y.A."/>
        </authorList>
    </citation>
    <scope>NUCLEOTIDE SEQUENCE [LARGE SCALE GENOMIC DNA]</scope>
    <source>
        <strain evidence="1 2">Bur 1</strain>
    </source>
</reference>
<evidence type="ECO:0000313" key="1">
    <source>
        <dbReference type="EMBL" id="ODN65751.1"/>
    </source>
</evidence>
<evidence type="ECO:0000313" key="2">
    <source>
        <dbReference type="Proteomes" id="UP000094379"/>
    </source>
</evidence>
<accession>A0A1E3GQR8</accession>
<keyword evidence="2" id="KW-1185">Reference proteome</keyword>
<organism evidence="1 2">
    <name type="scientific">Methylophaga muralis</name>
    <dbReference type="NCBI Taxonomy" id="291169"/>
    <lineage>
        <taxon>Bacteria</taxon>
        <taxon>Pseudomonadati</taxon>
        <taxon>Pseudomonadota</taxon>
        <taxon>Gammaproteobacteria</taxon>
        <taxon>Thiotrichales</taxon>
        <taxon>Piscirickettsiaceae</taxon>
        <taxon>Methylophaga</taxon>
    </lineage>
</organism>
<dbReference type="EMBL" id="MCRI01000041">
    <property type="protein sequence ID" value="ODN65751.1"/>
    <property type="molecule type" value="Genomic_DNA"/>
</dbReference>
<proteinExistence type="predicted"/>
<gene>
    <name evidence="1" type="ORF">A9E74_02474</name>
</gene>
<protein>
    <submittedName>
        <fullName evidence="1">Uncharacterized protein</fullName>
    </submittedName>
</protein>
<sequence length="44" mass="5213">MSQIVLISKQYDFLLKIVHFLTLTLTNQFLYEVRATNFDQFVSS</sequence>
<dbReference type="Proteomes" id="UP000094379">
    <property type="component" value="Unassembled WGS sequence"/>
</dbReference>
<name>A0A1E3GQR8_9GAMM</name>
<dbReference type="AlphaFoldDB" id="A0A1E3GQR8"/>
<comment type="caution">
    <text evidence="1">The sequence shown here is derived from an EMBL/GenBank/DDBJ whole genome shotgun (WGS) entry which is preliminary data.</text>
</comment>